<name>A0A976AA45_9BURK</name>
<accession>A0A976AA45</accession>
<reference evidence="1 2" key="1">
    <citation type="submission" date="2018-01" db="EMBL/GenBank/DDBJ databases">
        <authorList>
            <person name="Clerissi C."/>
        </authorList>
    </citation>
    <scope>NUCLEOTIDE SEQUENCE [LARGE SCALE GENOMIC DNA]</scope>
    <source>
        <strain evidence="1">Cupriavidus taiwanensis LMG 19430</strain>
    </source>
</reference>
<dbReference type="Proteomes" id="UP000257016">
    <property type="component" value="Unassembled WGS sequence"/>
</dbReference>
<evidence type="ECO:0000313" key="2">
    <source>
        <dbReference type="Proteomes" id="UP000257016"/>
    </source>
</evidence>
<proteinExistence type="predicted"/>
<comment type="caution">
    <text evidence="1">The sequence shown here is derived from an EMBL/GenBank/DDBJ whole genome shotgun (WGS) entry which is preliminary data.</text>
</comment>
<protein>
    <submittedName>
        <fullName evidence="1">Uncharacterized protein</fullName>
    </submittedName>
</protein>
<organism evidence="1 2">
    <name type="scientific">Cupriavidus taiwanensis</name>
    <dbReference type="NCBI Taxonomy" id="164546"/>
    <lineage>
        <taxon>Bacteria</taxon>
        <taxon>Pseudomonadati</taxon>
        <taxon>Pseudomonadota</taxon>
        <taxon>Betaproteobacteria</taxon>
        <taxon>Burkholderiales</taxon>
        <taxon>Burkholderiaceae</taxon>
        <taxon>Cupriavidus</taxon>
    </lineage>
</organism>
<gene>
    <name evidence="1" type="ORF">CBM2586_B130410</name>
</gene>
<sequence length="66" mass="7305">MLPSPTCGRGAGGEGRRWHTDALYFVDAPALSPTPLPRAGEGCDCVRYQQALTLLHNHRIRRVFQS</sequence>
<evidence type="ECO:0000313" key="1">
    <source>
        <dbReference type="EMBL" id="SOY71690.1"/>
    </source>
</evidence>
<dbReference type="AlphaFoldDB" id="A0A976AA45"/>
<dbReference type="EMBL" id="OFSN01000019">
    <property type="protein sequence ID" value="SOY71690.1"/>
    <property type="molecule type" value="Genomic_DNA"/>
</dbReference>